<keyword evidence="1" id="KW-1133">Transmembrane helix</keyword>
<comment type="caution">
    <text evidence="2">The sequence shown here is derived from an EMBL/GenBank/DDBJ whole genome shotgun (WGS) entry which is preliminary data.</text>
</comment>
<feature type="transmembrane region" description="Helical" evidence="1">
    <location>
        <begin position="236"/>
        <end position="259"/>
    </location>
</feature>
<feature type="transmembrane region" description="Helical" evidence="1">
    <location>
        <begin position="214"/>
        <end position="231"/>
    </location>
</feature>
<evidence type="ECO:0000256" key="1">
    <source>
        <dbReference type="SAM" id="Phobius"/>
    </source>
</evidence>
<feature type="transmembrane region" description="Helical" evidence="1">
    <location>
        <begin position="181"/>
        <end position="202"/>
    </location>
</feature>
<accession>A0A812E5K9</accession>
<keyword evidence="1" id="KW-0472">Membrane</keyword>
<keyword evidence="1" id="KW-0812">Transmembrane</keyword>
<reference evidence="2" key="1">
    <citation type="submission" date="2021-01" db="EMBL/GenBank/DDBJ databases">
        <authorList>
            <person name="Li R."/>
            <person name="Bekaert M."/>
        </authorList>
    </citation>
    <scope>NUCLEOTIDE SEQUENCE</scope>
    <source>
        <strain evidence="2">Farmed</strain>
    </source>
</reference>
<dbReference type="EMBL" id="CAHIKZ030004770">
    <property type="protein sequence ID" value="CAE1315175.1"/>
    <property type="molecule type" value="Genomic_DNA"/>
</dbReference>
<protein>
    <submittedName>
        <fullName evidence="2">Uncharacterized protein</fullName>
    </submittedName>
</protein>
<name>A0A812E5K9_ACAPH</name>
<dbReference type="Proteomes" id="UP000597762">
    <property type="component" value="Unassembled WGS sequence"/>
</dbReference>
<sequence length="269" mass="30818">MRACLSLRLPLCRPVCLWSSGRVKKTPTLTLSRPLGTENGRDDVDVQSEAIQSLSRSTSFGHLHPRLPVRNPTSKRCFPLPSIPRVQKSLAIPIPVDLFRSVPKRRLSTPPLVIVFKCLCRDLTPTFQLFTPTILFSPNSVTILLSSVPLSPSLYSLCPIFDVLCCFVCFYSSFFNIVFSLILFLFVLASQFIYLYSFFHFFSSSSFYSLFQNSLSSLIFSFYLSFVNIFFLSLRIFIYISVLLASFSFFDLFFLLSIYDNLRPATFYF</sequence>
<proteinExistence type="predicted"/>
<keyword evidence="3" id="KW-1185">Reference proteome</keyword>
<evidence type="ECO:0000313" key="2">
    <source>
        <dbReference type="EMBL" id="CAE1315175.1"/>
    </source>
</evidence>
<organism evidence="2 3">
    <name type="scientific">Acanthosepion pharaonis</name>
    <name type="common">Pharaoh cuttlefish</name>
    <name type="synonym">Sepia pharaonis</name>
    <dbReference type="NCBI Taxonomy" id="158019"/>
    <lineage>
        <taxon>Eukaryota</taxon>
        <taxon>Metazoa</taxon>
        <taxon>Spiralia</taxon>
        <taxon>Lophotrochozoa</taxon>
        <taxon>Mollusca</taxon>
        <taxon>Cephalopoda</taxon>
        <taxon>Coleoidea</taxon>
        <taxon>Decapodiformes</taxon>
        <taxon>Sepiida</taxon>
        <taxon>Sepiina</taxon>
        <taxon>Sepiidae</taxon>
        <taxon>Acanthosepion</taxon>
    </lineage>
</organism>
<gene>
    <name evidence="2" type="ORF">SPHA_66166</name>
</gene>
<dbReference type="AlphaFoldDB" id="A0A812E5K9"/>
<evidence type="ECO:0000313" key="3">
    <source>
        <dbReference type="Proteomes" id="UP000597762"/>
    </source>
</evidence>